<reference evidence="1" key="1">
    <citation type="submission" date="2020-10" db="EMBL/GenBank/DDBJ databases">
        <authorList>
            <person name="Gilroy R."/>
        </authorList>
    </citation>
    <scope>NUCLEOTIDE SEQUENCE</scope>
    <source>
        <strain evidence="1">17073</strain>
    </source>
</reference>
<accession>A0A9D1ILM9</accession>
<organism evidence="1 2">
    <name type="scientific">Candidatus Limisoma intestinavium</name>
    <dbReference type="NCBI Taxonomy" id="2840856"/>
    <lineage>
        <taxon>Bacteria</taxon>
        <taxon>Pseudomonadati</taxon>
        <taxon>Bacteroidota</taxon>
        <taxon>Bacteroidia</taxon>
        <taxon>Bacteroidales</taxon>
        <taxon>Candidatus Limisoma</taxon>
    </lineage>
</organism>
<reference evidence="1" key="2">
    <citation type="journal article" date="2021" name="PeerJ">
        <title>Extensive microbial diversity within the chicken gut microbiome revealed by metagenomics and culture.</title>
        <authorList>
            <person name="Gilroy R."/>
            <person name="Ravi A."/>
            <person name="Getino M."/>
            <person name="Pursley I."/>
            <person name="Horton D.L."/>
            <person name="Alikhan N.F."/>
            <person name="Baker D."/>
            <person name="Gharbi K."/>
            <person name="Hall N."/>
            <person name="Watson M."/>
            <person name="Adriaenssens E.M."/>
            <person name="Foster-Nyarko E."/>
            <person name="Jarju S."/>
            <person name="Secka A."/>
            <person name="Antonio M."/>
            <person name="Oren A."/>
            <person name="Chaudhuri R.R."/>
            <person name="La Ragione R."/>
            <person name="Hildebrand F."/>
            <person name="Pallen M.J."/>
        </authorList>
    </citation>
    <scope>NUCLEOTIDE SEQUENCE</scope>
    <source>
        <strain evidence="1">17073</strain>
    </source>
</reference>
<gene>
    <name evidence="1" type="ORF">IAD18_06130</name>
</gene>
<evidence type="ECO:0000313" key="1">
    <source>
        <dbReference type="EMBL" id="HIU39225.1"/>
    </source>
</evidence>
<dbReference type="EMBL" id="DVMS01000173">
    <property type="protein sequence ID" value="HIU39225.1"/>
    <property type="molecule type" value="Genomic_DNA"/>
</dbReference>
<evidence type="ECO:0000313" key="2">
    <source>
        <dbReference type="Proteomes" id="UP000824076"/>
    </source>
</evidence>
<protein>
    <submittedName>
        <fullName evidence="1">Uncharacterized protein</fullName>
    </submittedName>
</protein>
<proteinExistence type="predicted"/>
<dbReference type="Proteomes" id="UP000824076">
    <property type="component" value="Unassembled WGS sequence"/>
</dbReference>
<name>A0A9D1ILM9_9BACT</name>
<dbReference type="AlphaFoldDB" id="A0A9D1ILM9"/>
<comment type="caution">
    <text evidence="1">The sequence shown here is derived from an EMBL/GenBank/DDBJ whole genome shotgun (WGS) entry which is preliminary data.</text>
</comment>
<sequence>MATKNWNNEFMAHVLEEAAWEELSRELAWNEQLLEKYKDKVRWKEISASRETLWTVSMIEKFKDKVDWDELSGSDNEHLFTVENLEKYKDYWKWSELSRNPHVKITPALLEQFAEYWDWSKIIDCYYLDKLYSMEFLEKYKDYIPASALQSSCLWGKLVEDEKLQLKMRILS</sequence>